<accession>A0A0E9W875</accession>
<reference evidence="2" key="1">
    <citation type="submission" date="2014-11" db="EMBL/GenBank/DDBJ databases">
        <authorList>
            <person name="Amaro Gonzalez C."/>
        </authorList>
    </citation>
    <scope>NUCLEOTIDE SEQUENCE</scope>
</reference>
<name>A0A0E9W875_ANGAN</name>
<proteinExistence type="predicted"/>
<sequence>MGTVRSLCSCDYWEQNGKPKRPKNERRNKKQN</sequence>
<dbReference type="AlphaFoldDB" id="A0A0E9W875"/>
<feature type="region of interest" description="Disordered" evidence="1">
    <location>
        <begin position="13"/>
        <end position="32"/>
    </location>
</feature>
<reference evidence="2" key="2">
    <citation type="journal article" date="2015" name="Fish Shellfish Immunol.">
        <title>Early steps in the European eel (Anguilla anguilla)-Vibrio vulnificus interaction in the gills: Role of the RtxA13 toxin.</title>
        <authorList>
            <person name="Callol A."/>
            <person name="Pajuelo D."/>
            <person name="Ebbesson L."/>
            <person name="Teles M."/>
            <person name="MacKenzie S."/>
            <person name="Amaro C."/>
        </authorList>
    </citation>
    <scope>NUCLEOTIDE SEQUENCE</scope>
</reference>
<dbReference type="EMBL" id="GBXM01021993">
    <property type="protein sequence ID" value="JAH86584.1"/>
    <property type="molecule type" value="Transcribed_RNA"/>
</dbReference>
<feature type="compositionally biased region" description="Basic residues" evidence="1">
    <location>
        <begin position="18"/>
        <end position="32"/>
    </location>
</feature>
<organism evidence="2">
    <name type="scientific">Anguilla anguilla</name>
    <name type="common">European freshwater eel</name>
    <name type="synonym">Muraena anguilla</name>
    <dbReference type="NCBI Taxonomy" id="7936"/>
    <lineage>
        <taxon>Eukaryota</taxon>
        <taxon>Metazoa</taxon>
        <taxon>Chordata</taxon>
        <taxon>Craniata</taxon>
        <taxon>Vertebrata</taxon>
        <taxon>Euteleostomi</taxon>
        <taxon>Actinopterygii</taxon>
        <taxon>Neopterygii</taxon>
        <taxon>Teleostei</taxon>
        <taxon>Anguilliformes</taxon>
        <taxon>Anguillidae</taxon>
        <taxon>Anguilla</taxon>
    </lineage>
</organism>
<evidence type="ECO:0000313" key="2">
    <source>
        <dbReference type="EMBL" id="JAH86584.1"/>
    </source>
</evidence>
<evidence type="ECO:0000256" key="1">
    <source>
        <dbReference type="SAM" id="MobiDB-lite"/>
    </source>
</evidence>
<protein>
    <submittedName>
        <fullName evidence="2">Uncharacterized protein</fullName>
    </submittedName>
</protein>